<dbReference type="GO" id="GO:0004673">
    <property type="term" value="F:protein histidine kinase activity"/>
    <property type="evidence" value="ECO:0007669"/>
    <property type="project" value="UniProtKB-EC"/>
</dbReference>
<dbReference type="PANTHER" id="PTHR43065:SF42">
    <property type="entry name" value="TWO-COMPONENT SENSOR PPRA"/>
    <property type="match status" value="1"/>
</dbReference>
<dbReference type="EMBL" id="CP018799">
    <property type="protein sequence ID" value="ATX78671.1"/>
    <property type="molecule type" value="Genomic_DNA"/>
</dbReference>
<dbReference type="Proteomes" id="UP000231701">
    <property type="component" value="Chromosome"/>
</dbReference>
<dbReference type="Gene3D" id="3.30.565.10">
    <property type="entry name" value="Histidine kinase-like ATPase, C-terminal domain"/>
    <property type="match status" value="1"/>
</dbReference>
<dbReference type="Gene3D" id="1.10.287.130">
    <property type="match status" value="1"/>
</dbReference>
<keyword evidence="3" id="KW-0472">Membrane</keyword>
<dbReference type="InterPro" id="IPR005467">
    <property type="entry name" value="His_kinase_dom"/>
</dbReference>
<organism evidence="5 6">
    <name type="scientific">Mariprofundus aestuarium</name>
    <dbReference type="NCBI Taxonomy" id="1921086"/>
    <lineage>
        <taxon>Bacteria</taxon>
        <taxon>Pseudomonadati</taxon>
        <taxon>Pseudomonadota</taxon>
        <taxon>Candidatius Mariprofundia</taxon>
        <taxon>Mariprofundales</taxon>
        <taxon>Mariprofundaceae</taxon>
        <taxon>Mariprofundus</taxon>
    </lineage>
</organism>
<comment type="catalytic activity">
    <reaction evidence="1">
        <text>ATP + protein L-histidine = ADP + protein N-phospho-L-histidine.</text>
        <dbReference type="EC" id="2.7.13.3"/>
    </reaction>
</comment>
<dbReference type="Pfam" id="PF02518">
    <property type="entry name" value="HATPase_c"/>
    <property type="match status" value="1"/>
</dbReference>
<evidence type="ECO:0000313" key="6">
    <source>
        <dbReference type="Proteomes" id="UP000231701"/>
    </source>
</evidence>
<keyword evidence="3" id="KW-1133">Transmembrane helix</keyword>
<dbReference type="EC" id="2.7.13.3" evidence="2"/>
<dbReference type="InterPro" id="IPR003594">
    <property type="entry name" value="HATPase_dom"/>
</dbReference>
<proteinExistence type="predicted"/>
<gene>
    <name evidence="5" type="ORF">Ga0123461_0218</name>
</gene>
<protein>
    <recommendedName>
        <fullName evidence="2">histidine kinase</fullName>
        <ecNumber evidence="2">2.7.13.3</ecNumber>
    </recommendedName>
</protein>
<reference evidence="5 6" key="1">
    <citation type="submission" date="2016-12" db="EMBL/GenBank/DDBJ databases">
        <title>Isolation and genomic insights into novel planktonic Zetaproteobacteria from stratified waters of the Chesapeake Bay.</title>
        <authorList>
            <person name="McAllister S.M."/>
            <person name="Kato S."/>
            <person name="Chan C.S."/>
            <person name="Chiu B.K."/>
            <person name="Field E.K."/>
        </authorList>
    </citation>
    <scope>NUCLEOTIDE SEQUENCE [LARGE SCALE GENOMIC DNA]</scope>
    <source>
        <strain evidence="5 6">CP-5</strain>
    </source>
</reference>
<dbReference type="PANTHER" id="PTHR43065">
    <property type="entry name" value="SENSOR HISTIDINE KINASE"/>
    <property type="match status" value="1"/>
</dbReference>
<feature type="domain" description="Histidine kinase" evidence="4">
    <location>
        <begin position="94"/>
        <end position="319"/>
    </location>
</feature>
<keyword evidence="5" id="KW-0808">Transferase</keyword>
<dbReference type="InterPro" id="IPR036890">
    <property type="entry name" value="HATPase_C_sf"/>
</dbReference>
<feature type="transmembrane region" description="Helical" evidence="3">
    <location>
        <begin position="44"/>
        <end position="63"/>
    </location>
</feature>
<name>A0A2K8KYT3_MARES</name>
<keyword evidence="3" id="KW-0812">Transmembrane</keyword>
<keyword evidence="5" id="KW-0418">Kinase</keyword>
<dbReference type="PRINTS" id="PR00344">
    <property type="entry name" value="BCTRLSENSOR"/>
</dbReference>
<dbReference type="SUPFAM" id="SSF55874">
    <property type="entry name" value="ATPase domain of HSP90 chaperone/DNA topoisomerase II/histidine kinase"/>
    <property type="match status" value="1"/>
</dbReference>
<evidence type="ECO:0000259" key="4">
    <source>
        <dbReference type="PROSITE" id="PS50109"/>
    </source>
</evidence>
<dbReference type="InterPro" id="IPR004358">
    <property type="entry name" value="Sig_transdc_His_kin-like_C"/>
</dbReference>
<keyword evidence="6" id="KW-1185">Reference proteome</keyword>
<dbReference type="KEGG" id="maes:Ga0123461_0218"/>
<sequence length="333" mass="36498">MNQSCMKCHGYQGYTDGDLRGGVGVSVSMQPYLDAEQKELQTQWITYVLIWLTGLAALGYFYVRAKISAHRLQVIQQQFAQNQKTEAVSTLVTGLGRDFNDILASMTSNLYLLKSNLKENLEAEQKLLSIETLTYRAGALINSLLAFASRESGDMQPMLFSSLVNDTVKIIRPSLPENIRINQEICSEPLQIRGSAIHLKQAVQNLINNAQEAVEGVSDPKVAIRLESFFADGAFIHSHAVNRSGNYAHLVIEDNGRGVPEHQIAHLFEPFFTTKREGKGAGLGLAVVYGTINAHGGFVEVESVEGEGSSFHIYLPLLEGKGDVSAPKAGEDE</sequence>
<evidence type="ECO:0000256" key="2">
    <source>
        <dbReference type="ARBA" id="ARBA00012438"/>
    </source>
</evidence>
<dbReference type="AlphaFoldDB" id="A0A2K8KYT3"/>
<accession>A0A2K8KYT3</accession>
<dbReference type="PROSITE" id="PS50109">
    <property type="entry name" value="HIS_KIN"/>
    <property type="match status" value="1"/>
</dbReference>
<dbReference type="CDD" id="cd00075">
    <property type="entry name" value="HATPase"/>
    <property type="match status" value="1"/>
</dbReference>
<evidence type="ECO:0000256" key="3">
    <source>
        <dbReference type="SAM" id="Phobius"/>
    </source>
</evidence>
<evidence type="ECO:0000256" key="1">
    <source>
        <dbReference type="ARBA" id="ARBA00000085"/>
    </source>
</evidence>
<evidence type="ECO:0000313" key="5">
    <source>
        <dbReference type="EMBL" id="ATX78671.1"/>
    </source>
</evidence>
<dbReference type="SMART" id="SM00387">
    <property type="entry name" value="HATPase_c"/>
    <property type="match status" value="1"/>
</dbReference>